<dbReference type="Gene3D" id="3.40.50.150">
    <property type="entry name" value="Vaccinia Virus protein VP39"/>
    <property type="match status" value="1"/>
</dbReference>
<comment type="caution">
    <text evidence="2">The sequence shown here is derived from an EMBL/GenBank/DDBJ whole genome shotgun (WGS) entry which is preliminary data.</text>
</comment>
<gene>
    <name evidence="2" type="ORF">NDI37_17550</name>
</gene>
<dbReference type="PANTHER" id="PTHR43464">
    <property type="entry name" value="METHYLTRANSFERASE"/>
    <property type="match status" value="1"/>
</dbReference>
<feature type="domain" description="Methyltransferase" evidence="1">
    <location>
        <begin position="56"/>
        <end position="168"/>
    </location>
</feature>
<evidence type="ECO:0000259" key="1">
    <source>
        <dbReference type="Pfam" id="PF13847"/>
    </source>
</evidence>
<protein>
    <submittedName>
        <fullName evidence="2">Class I SAM-dependent methyltransferase</fullName>
    </submittedName>
</protein>
<keyword evidence="2" id="KW-0489">Methyltransferase</keyword>
<keyword evidence="2" id="KW-0808">Transferase</keyword>
<sequence>MNDQTSDLLEKIRQQFETSPYPRVPLDKSPKSDPNLLYIHNLVTPYYLRNQKVIDTKGKVILDAGCGSGYKSLILAEANPGAKIVGIDLSEESVKLSRQRLQHHGFENAEFYTLLIEDLPTLGIEFDYINNDEVLYLLPDAVLGLQAMKAVLKPEGIIRTNLHSSLQRSIFFRAQEVFKMMGFMDENPQEMEIGFVRETMGAMKDQVLLKLQTWNPNSEIEDERILANHLLLGDKGSTIPQMFSALRAADLEFISMVQWRRWDLMDLFNNPDDLPAFLALALPETSVEEQLHLFELLHPVHRLIDLWCGHINQAKPFVSISEWTTCHWQEAQVSLHPQLRTPKLREDLVACISELRMFEISQHLPIHEGFVNIDSSSAVCLLPLLDESQSMMSLVKRWKQVRPVHPVTLEPTDEGEAFEIVKQLLTRLESLGYVLLECCA</sequence>
<evidence type="ECO:0000313" key="3">
    <source>
        <dbReference type="Proteomes" id="UP001442494"/>
    </source>
</evidence>
<dbReference type="InterPro" id="IPR029063">
    <property type="entry name" value="SAM-dependent_MTases_sf"/>
</dbReference>
<dbReference type="Pfam" id="PF13847">
    <property type="entry name" value="Methyltransf_31"/>
    <property type="match status" value="1"/>
</dbReference>
<accession>A0ABV0JS35</accession>
<proteinExistence type="predicted"/>
<dbReference type="EMBL" id="JAMPKK010000040">
    <property type="protein sequence ID" value="MEP0866269.1"/>
    <property type="molecule type" value="Genomic_DNA"/>
</dbReference>
<keyword evidence="3" id="KW-1185">Reference proteome</keyword>
<dbReference type="CDD" id="cd02440">
    <property type="entry name" value="AdoMet_MTases"/>
    <property type="match status" value="1"/>
</dbReference>
<name>A0ABV0JS35_9CYAN</name>
<dbReference type="SUPFAM" id="SSF53335">
    <property type="entry name" value="S-adenosyl-L-methionine-dependent methyltransferases"/>
    <property type="match status" value="1"/>
</dbReference>
<dbReference type="RefSeq" id="WP_190422202.1">
    <property type="nucleotide sequence ID" value="NZ_JAMPKK010000040.1"/>
</dbReference>
<reference evidence="2 3" key="1">
    <citation type="submission" date="2022-04" db="EMBL/GenBank/DDBJ databases">
        <title>Positive selection, recombination, and allopatry shape intraspecific diversity of widespread and dominant cyanobacteria.</title>
        <authorList>
            <person name="Wei J."/>
            <person name="Shu W."/>
            <person name="Hu C."/>
        </authorList>
    </citation>
    <scope>NUCLEOTIDE SEQUENCE [LARGE SCALE GENOMIC DNA]</scope>
    <source>
        <strain evidence="2 3">GB2-A5</strain>
    </source>
</reference>
<dbReference type="GO" id="GO:0032259">
    <property type="term" value="P:methylation"/>
    <property type="evidence" value="ECO:0007669"/>
    <property type="project" value="UniProtKB-KW"/>
</dbReference>
<evidence type="ECO:0000313" key="2">
    <source>
        <dbReference type="EMBL" id="MEP0866269.1"/>
    </source>
</evidence>
<organism evidence="2 3">
    <name type="scientific">Funiculus sociatus GB2-A5</name>
    <dbReference type="NCBI Taxonomy" id="2933946"/>
    <lineage>
        <taxon>Bacteria</taxon>
        <taxon>Bacillati</taxon>
        <taxon>Cyanobacteriota</taxon>
        <taxon>Cyanophyceae</taxon>
        <taxon>Coleofasciculales</taxon>
        <taxon>Coleofasciculaceae</taxon>
        <taxon>Funiculus</taxon>
    </lineage>
</organism>
<dbReference type="GO" id="GO:0008168">
    <property type="term" value="F:methyltransferase activity"/>
    <property type="evidence" value="ECO:0007669"/>
    <property type="project" value="UniProtKB-KW"/>
</dbReference>
<dbReference type="InterPro" id="IPR025714">
    <property type="entry name" value="Methyltranfer_dom"/>
</dbReference>
<dbReference type="PANTHER" id="PTHR43464:SF91">
    <property type="entry name" value="SLL0487 PROTEIN"/>
    <property type="match status" value="1"/>
</dbReference>
<dbReference type="Proteomes" id="UP001442494">
    <property type="component" value="Unassembled WGS sequence"/>
</dbReference>